<comment type="subcellular location">
    <subcellularLocation>
        <location evidence="1">Cytoplasm</location>
        <location evidence="1">Cytoskeleton</location>
        <location evidence="1">Cilium axoneme</location>
    </subcellularLocation>
</comment>
<evidence type="ECO:0000256" key="2">
    <source>
        <dbReference type="ARBA" id="ARBA00022490"/>
    </source>
</evidence>
<dbReference type="PANTHER" id="PTHR22455">
    <property type="entry name" value="CILIA- AND FLAGELLA-ASSOCIATED PROTEIN 91"/>
    <property type="match status" value="1"/>
</dbReference>
<proteinExistence type="inferred from homology"/>
<evidence type="ECO:0000313" key="10">
    <source>
        <dbReference type="RefSeq" id="XP_026667377.1"/>
    </source>
</evidence>
<name>A0AAJ7RX73_9HYME</name>
<keyword evidence="7" id="KW-0472">Membrane</keyword>
<dbReference type="InterPro" id="IPR026720">
    <property type="entry name" value="CFAP91"/>
</dbReference>
<dbReference type="Pfam" id="PF14738">
    <property type="entry name" value="CFAP91"/>
    <property type="match status" value="1"/>
</dbReference>
<accession>A0AAJ7RX73</accession>
<keyword evidence="7" id="KW-0812">Transmembrane</keyword>
<keyword evidence="2" id="KW-0963">Cytoplasm</keyword>
<evidence type="ECO:0000256" key="6">
    <source>
        <dbReference type="ARBA" id="ARBA00029555"/>
    </source>
</evidence>
<dbReference type="Proteomes" id="UP000694925">
    <property type="component" value="Unplaced"/>
</dbReference>
<keyword evidence="4" id="KW-0966">Cell projection</keyword>
<feature type="domain" description="CFAP91" evidence="8">
    <location>
        <begin position="72"/>
        <end position="224"/>
    </location>
</feature>
<dbReference type="KEGG" id="ccal:108622525"/>
<keyword evidence="9" id="KW-1185">Reference proteome</keyword>
<dbReference type="GeneID" id="108622525"/>
<evidence type="ECO:0000256" key="5">
    <source>
        <dbReference type="ARBA" id="ARBA00029468"/>
    </source>
</evidence>
<evidence type="ECO:0000256" key="1">
    <source>
        <dbReference type="ARBA" id="ARBA00004430"/>
    </source>
</evidence>
<dbReference type="PANTHER" id="PTHR22455:SF10">
    <property type="entry name" value="CILIA- AND FLAGELLA-ASSOCIATED PROTEIN 91"/>
    <property type="match status" value="1"/>
</dbReference>
<protein>
    <recommendedName>
        <fullName evidence="6">Cilia- and flagella-associated protein 91</fullName>
    </recommendedName>
</protein>
<dbReference type="InterPro" id="IPR032840">
    <property type="entry name" value="CFAP91_dom"/>
</dbReference>
<dbReference type="AlphaFoldDB" id="A0AAJ7RX73"/>
<evidence type="ECO:0000256" key="3">
    <source>
        <dbReference type="ARBA" id="ARBA00023212"/>
    </source>
</evidence>
<evidence type="ECO:0000256" key="7">
    <source>
        <dbReference type="SAM" id="Phobius"/>
    </source>
</evidence>
<dbReference type="RefSeq" id="XP_026667377.1">
    <property type="nucleotide sequence ID" value="XM_026811576.1"/>
</dbReference>
<feature type="transmembrane region" description="Helical" evidence="7">
    <location>
        <begin position="682"/>
        <end position="703"/>
    </location>
</feature>
<dbReference type="GO" id="GO:0005930">
    <property type="term" value="C:axoneme"/>
    <property type="evidence" value="ECO:0007669"/>
    <property type="project" value="UniProtKB-SubCell"/>
</dbReference>
<comment type="similarity">
    <text evidence="5">Belongs to the CFAP91 family.</text>
</comment>
<reference evidence="10" key="1">
    <citation type="submission" date="2025-08" db="UniProtKB">
        <authorList>
            <consortium name="RefSeq"/>
        </authorList>
    </citation>
    <scope>IDENTIFICATION</scope>
    <source>
        <tissue evidence="10">Whole body</tissue>
    </source>
</reference>
<keyword evidence="3" id="KW-0206">Cytoskeleton</keyword>
<organism evidence="9 10">
    <name type="scientific">Ceratina calcarata</name>
    <dbReference type="NCBI Taxonomy" id="156304"/>
    <lineage>
        <taxon>Eukaryota</taxon>
        <taxon>Metazoa</taxon>
        <taxon>Ecdysozoa</taxon>
        <taxon>Arthropoda</taxon>
        <taxon>Hexapoda</taxon>
        <taxon>Insecta</taxon>
        <taxon>Pterygota</taxon>
        <taxon>Neoptera</taxon>
        <taxon>Endopterygota</taxon>
        <taxon>Hymenoptera</taxon>
        <taxon>Apocrita</taxon>
        <taxon>Aculeata</taxon>
        <taxon>Apoidea</taxon>
        <taxon>Anthophila</taxon>
        <taxon>Apidae</taxon>
        <taxon>Ceratina</taxon>
        <taxon>Zadontomerus</taxon>
    </lineage>
</organism>
<evidence type="ECO:0000259" key="8">
    <source>
        <dbReference type="Pfam" id="PF14738"/>
    </source>
</evidence>
<gene>
    <name evidence="10" type="primary">LOC108622525</name>
</gene>
<evidence type="ECO:0000256" key="4">
    <source>
        <dbReference type="ARBA" id="ARBA00023273"/>
    </source>
</evidence>
<keyword evidence="7" id="KW-1133">Transmembrane helix</keyword>
<sequence length="711" mass="83860">MAGQGHRSTKLGYCNENNYLRRPIVPFLVSSTRNLDIPMRFNYSILNDVVTNAQRQCYAFSPKPEPYRNIGTQTDYRDSEAQTLPWEPPYKIKSGQNPEILSIAHMTWNHGFEISLHELEVINRMKRKKEWEATLPPMDTSANIKKRTAMINEMELDEWAFRESEIQAIMDYRLELMDELTRSREHEKQKKIQDRFDRLTNLLSMRRDKQVDSIKHKLRRELRKLHKKYREKQLPFKRDIIREHADPASELYAPQIRHGEHPQRRHAVIRKELLGESYIETADELVTLPSWLPTEEELDVIKPKPKPADLCIRATRWTKEKLSQLHSDLREFRVDDKVIESSTLLKRRYKLPPLPPTPFVQRTEEPAYARLDQFSTHIQKIIRGRAIQCMMFEGRNRCRELIEELQSSYALEDQSKKKHRKHQTRTLELQQLQTEKALYEDRLCEILNSLEGATISAMLDFLSKELMRLEDERRIHAFALLAERERAMREAAEAGRRQLEYNRRREFDEMFRQIIKVNQESVECYLEDIIKEGVEWVSDEISKEYISKLCDKVDAVAVQAQENATRLAEEEMVASMVYNFVLPEVQKNAVRKSIRDKQQAYLQNAHATIYKQLLNLPSAEETHSLDRIYKNAYYTKQDKDETVVPLKKCSTIYVTETELKSSRISPLSDIETLVENIISNIISVRIILLLSFFTTISLNCLCYRADFIKSY</sequence>
<evidence type="ECO:0000313" key="9">
    <source>
        <dbReference type="Proteomes" id="UP000694925"/>
    </source>
</evidence>